<dbReference type="AlphaFoldDB" id="A0A024UUF0"/>
<feature type="region of interest" description="Disordered" evidence="1">
    <location>
        <begin position="181"/>
        <end position="207"/>
    </location>
</feature>
<feature type="compositionally biased region" description="Basic residues" evidence="1">
    <location>
        <begin position="571"/>
        <end position="584"/>
    </location>
</feature>
<dbReference type="EMBL" id="KI913952">
    <property type="protein sequence ID" value="ETW09949.1"/>
    <property type="molecule type" value="Genomic_DNA"/>
</dbReference>
<protein>
    <submittedName>
        <fullName evidence="2">Uncharacterized protein</fullName>
    </submittedName>
</protein>
<feature type="region of interest" description="Disordered" evidence="1">
    <location>
        <begin position="571"/>
        <end position="594"/>
    </location>
</feature>
<feature type="compositionally biased region" description="Low complexity" evidence="1">
    <location>
        <begin position="196"/>
        <end position="206"/>
    </location>
</feature>
<dbReference type="GeneID" id="20077421"/>
<gene>
    <name evidence="2" type="ORF">H310_00371</name>
</gene>
<organism evidence="2">
    <name type="scientific">Aphanomyces invadans</name>
    <dbReference type="NCBI Taxonomy" id="157072"/>
    <lineage>
        <taxon>Eukaryota</taxon>
        <taxon>Sar</taxon>
        <taxon>Stramenopiles</taxon>
        <taxon>Oomycota</taxon>
        <taxon>Saprolegniomycetes</taxon>
        <taxon>Saprolegniales</taxon>
        <taxon>Verrucalvaceae</taxon>
        <taxon>Aphanomyces</taxon>
    </lineage>
</organism>
<evidence type="ECO:0000313" key="2">
    <source>
        <dbReference type="EMBL" id="ETW09949.1"/>
    </source>
</evidence>
<evidence type="ECO:0000256" key="1">
    <source>
        <dbReference type="SAM" id="MobiDB-lite"/>
    </source>
</evidence>
<accession>A0A024UUF0</accession>
<dbReference type="VEuPathDB" id="FungiDB:H310_00371"/>
<sequence length="729" mass="79942">MAHHVGSLRRAQTDSVLRHFFHGQHAAPVSFTGAVASIAPLDPNNVTLGDVQVEVSAPLTLHTTYDAGDSDLRTMLAQCAAAAPSLPPPSRALAAILFETSVHHLVEMLFRVSAIHACEALAKNRRSLVQTLITQLDRNVVVDAPDASKLQTQVHMLTTVYKNEVQVLRRSISRFEDASREALKRRGQLHPPTPTTSPTSARSTPSIEKDDLELHFAAAHTQLEREVLDVLEPPVDGVPDESTPNNSDMLQLATRACELEYAVGHARLLQAFFDAKASRREELEMERRRRLVVLKNPPSELPHYLTQLNTELDDLFAAYAEGKARLEAALDDEAKRQEATLLCAMCCVRDDSPSSSTLSSTMILHPTLHSTRIHASLWSKLHAVERLVAVETRLPPTLHQWLALNHAQTYVPSNADAVGAAVAAAVAKESQALTRQHAERMRALEEAHAIEMETMRNERRQRQVRAVLRKWTQTVGAPPPMLELEDDDGPIDPEDELGQDHQAELLAVVRLTRMVARRRAKAAKQRAVAHVAHLTTLQATHKQMLAALANELDCVQSLEHARLMERVKKRRAVRGISHQHHRSREKTPDAASSADGIAAEKEAILAEQKTALAQVEAVAAKKAVDATVAALATEAVTIGLADDIAVDTTIRSQANRALPSDDVFGALVKRFAELDLSRVQCSISQVHAVEKVLLQMRARVKDSTKSSTVAGGGKAKLPTNARKKAVAFR</sequence>
<reference evidence="2" key="1">
    <citation type="submission" date="2013-12" db="EMBL/GenBank/DDBJ databases">
        <title>The Genome Sequence of Aphanomyces invadans NJM9701.</title>
        <authorList>
            <consortium name="The Broad Institute Genomics Platform"/>
            <person name="Russ C."/>
            <person name="Tyler B."/>
            <person name="van West P."/>
            <person name="Dieguez-Uribeondo J."/>
            <person name="Young S.K."/>
            <person name="Zeng Q."/>
            <person name="Gargeya S."/>
            <person name="Fitzgerald M."/>
            <person name="Abouelleil A."/>
            <person name="Alvarado L."/>
            <person name="Chapman S.B."/>
            <person name="Gainer-Dewar J."/>
            <person name="Goldberg J."/>
            <person name="Griggs A."/>
            <person name="Gujja S."/>
            <person name="Hansen M."/>
            <person name="Howarth C."/>
            <person name="Imamovic A."/>
            <person name="Ireland A."/>
            <person name="Larimer J."/>
            <person name="McCowan C."/>
            <person name="Murphy C."/>
            <person name="Pearson M."/>
            <person name="Poon T.W."/>
            <person name="Priest M."/>
            <person name="Roberts A."/>
            <person name="Saif S."/>
            <person name="Shea T."/>
            <person name="Sykes S."/>
            <person name="Wortman J."/>
            <person name="Nusbaum C."/>
            <person name="Birren B."/>
        </authorList>
    </citation>
    <scope>NUCLEOTIDE SEQUENCE [LARGE SCALE GENOMIC DNA]</scope>
    <source>
        <strain evidence="2">NJM9701</strain>
    </source>
</reference>
<dbReference type="RefSeq" id="XP_008861360.1">
    <property type="nucleotide sequence ID" value="XM_008863138.1"/>
</dbReference>
<name>A0A024UUF0_9STRA</name>
<dbReference type="OrthoDB" id="72529at2759"/>
<feature type="region of interest" description="Disordered" evidence="1">
    <location>
        <begin position="705"/>
        <end position="729"/>
    </location>
</feature>
<proteinExistence type="predicted"/>